<evidence type="ECO:0000259" key="3">
    <source>
        <dbReference type="Pfam" id="PF03061"/>
    </source>
</evidence>
<keyword evidence="2" id="KW-0378">Hydrolase</keyword>
<dbReference type="SUPFAM" id="SSF54637">
    <property type="entry name" value="Thioesterase/thiol ester dehydrase-isomerase"/>
    <property type="match status" value="1"/>
</dbReference>
<dbReference type="NCBIfam" id="TIGR00369">
    <property type="entry name" value="unchar_dom_1"/>
    <property type="match status" value="1"/>
</dbReference>
<dbReference type="PANTHER" id="PTHR21660:SF1">
    <property type="entry name" value="ACYL-COENZYME A THIOESTERASE 13"/>
    <property type="match status" value="1"/>
</dbReference>
<dbReference type="CDD" id="cd03443">
    <property type="entry name" value="PaaI_thioesterase"/>
    <property type="match status" value="1"/>
</dbReference>
<evidence type="ECO:0000313" key="5">
    <source>
        <dbReference type="Proteomes" id="UP000598271"/>
    </source>
</evidence>
<comment type="caution">
    <text evidence="4">The sequence shown here is derived from an EMBL/GenBank/DDBJ whole genome shotgun (WGS) entry which is preliminary data.</text>
</comment>
<dbReference type="PANTHER" id="PTHR21660">
    <property type="entry name" value="THIOESTERASE SUPERFAMILY MEMBER-RELATED"/>
    <property type="match status" value="1"/>
</dbReference>
<dbReference type="InterPro" id="IPR006683">
    <property type="entry name" value="Thioestr_dom"/>
</dbReference>
<reference evidence="4 5" key="1">
    <citation type="journal article" date="2014" name="Int. J. Syst. Evol. Microbiol.">
        <title>Complete genome sequence of Corynebacterium casei LMG S-19264T (=DSM 44701T), isolated from a smear-ripened cheese.</title>
        <authorList>
            <consortium name="US DOE Joint Genome Institute (JGI-PGF)"/>
            <person name="Walter F."/>
            <person name="Albersmeier A."/>
            <person name="Kalinowski J."/>
            <person name="Ruckert C."/>
        </authorList>
    </citation>
    <scope>NUCLEOTIDE SEQUENCE [LARGE SCALE GENOMIC DNA]</scope>
    <source>
        <strain evidence="4 5">KCTC 12866</strain>
    </source>
</reference>
<dbReference type="GO" id="GO:0047617">
    <property type="term" value="F:fatty acyl-CoA hydrolase activity"/>
    <property type="evidence" value="ECO:0007669"/>
    <property type="project" value="InterPro"/>
</dbReference>
<name>A0A8J3D2C2_9BACT</name>
<dbReference type="InterPro" id="IPR039298">
    <property type="entry name" value="ACOT13"/>
</dbReference>
<dbReference type="InterPro" id="IPR003736">
    <property type="entry name" value="PAAI_dom"/>
</dbReference>
<dbReference type="RefSeq" id="WP_189563172.1">
    <property type="nucleotide sequence ID" value="NZ_BMXF01000001.1"/>
</dbReference>
<evidence type="ECO:0000313" key="4">
    <source>
        <dbReference type="EMBL" id="GHB58026.1"/>
    </source>
</evidence>
<evidence type="ECO:0000256" key="1">
    <source>
        <dbReference type="ARBA" id="ARBA00008324"/>
    </source>
</evidence>
<proteinExistence type="inferred from homology"/>
<dbReference type="EMBL" id="BMXF01000001">
    <property type="protein sequence ID" value="GHB58026.1"/>
    <property type="molecule type" value="Genomic_DNA"/>
</dbReference>
<dbReference type="Gene3D" id="3.10.129.10">
    <property type="entry name" value="Hotdog Thioesterase"/>
    <property type="match status" value="1"/>
</dbReference>
<dbReference type="InterPro" id="IPR029069">
    <property type="entry name" value="HotDog_dom_sf"/>
</dbReference>
<dbReference type="AlphaFoldDB" id="A0A8J3D2C2"/>
<feature type="domain" description="Thioesterase" evidence="3">
    <location>
        <begin position="59"/>
        <end position="135"/>
    </location>
</feature>
<protein>
    <recommendedName>
        <fullName evidence="3">Thioesterase domain-containing protein</fullName>
    </recommendedName>
</protein>
<gene>
    <name evidence="4" type="ORF">GCM10007390_09350</name>
</gene>
<dbReference type="Proteomes" id="UP000598271">
    <property type="component" value="Unassembled WGS sequence"/>
</dbReference>
<organism evidence="4 5">
    <name type="scientific">Persicitalea jodogahamensis</name>
    <dbReference type="NCBI Taxonomy" id="402147"/>
    <lineage>
        <taxon>Bacteria</taxon>
        <taxon>Pseudomonadati</taxon>
        <taxon>Bacteroidota</taxon>
        <taxon>Cytophagia</taxon>
        <taxon>Cytophagales</taxon>
        <taxon>Spirosomataceae</taxon>
        <taxon>Persicitalea</taxon>
    </lineage>
</organism>
<sequence length="151" mass="16297">MNSTSESNPRLDFFRARIGQSLKDGLSPLGRWLSGTLRAVDYGQISVEFSVREDMTNPMGVLHGGAAAAIMDDVVGMMVFTLGRDYGYTSVNLNCDFLSAARLGDVLTANARVVRAGRNIIHCECQIVKSEGKIVAKCASNLIQTGVKLPE</sequence>
<dbReference type="Pfam" id="PF03061">
    <property type="entry name" value="4HBT"/>
    <property type="match status" value="1"/>
</dbReference>
<keyword evidence="5" id="KW-1185">Reference proteome</keyword>
<evidence type="ECO:0000256" key="2">
    <source>
        <dbReference type="ARBA" id="ARBA00022801"/>
    </source>
</evidence>
<comment type="similarity">
    <text evidence="1">Belongs to the thioesterase PaaI family.</text>
</comment>
<accession>A0A8J3D2C2</accession>